<dbReference type="RefSeq" id="XP_067754065.1">
    <property type="nucleotide sequence ID" value="XM_067897908.1"/>
</dbReference>
<dbReference type="EMBL" id="JAFJZO010000034">
    <property type="protein sequence ID" value="KAG5494030.1"/>
    <property type="molecule type" value="Genomic_DNA"/>
</dbReference>
<gene>
    <name evidence="2" type="ORF">JKF63_01863</name>
</gene>
<feature type="compositionally biased region" description="Low complexity" evidence="1">
    <location>
        <begin position="244"/>
        <end position="259"/>
    </location>
</feature>
<comment type="caution">
    <text evidence="2">The sequence shown here is derived from an EMBL/GenBank/DDBJ whole genome shotgun (WGS) entry which is preliminary data.</text>
</comment>
<dbReference type="KEGG" id="phet:94287985"/>
<dbReference type="AlphaFoldDB" id="A0A836L4C3"/>
<reference evidence="2 3" key="1">
    <citation type="submission" date="2021-02" db="EMBL/GenBank/DDBJ databases">
        <title>Porcisia hertigi Genome sequencing and assembly.</title>
        <authorList>
            <person name="Almutairi H."/>
            <person name="Gatherer D."/>
        </authorList>
    </citation>
    <scope>NUCLEOTIDE SEQUENCE [LARGE SCALE GENOMIC DNA]</scope>
    <source>
        <strain evidence="2 3">C119</strain>
    </source>
</reference>
<evidence type="ECO:0000313" key="2">
    <source>
        <dbReference type="EMBL" id="KAG5494030.1"/>
    </source>
</evidence>
<dbReference type="Gene3D" id="3.80.10.10">
    <property type="entry name" value="Ribonuclease Inhibitor"/>
    <property type="match status" value="1"/>
</dbReference>
<dbReference type="GeneID" id="94287985"/>
<proteinExistence type="predicted"/>
<keyword evidence="3" id="KW-1185">Reference proteome</keyword>
<evidence type="ECO:0000256" key="1">
    <source>
        <dbReference type="SAM" id="MobiDB-lite"/>
    </source>
</evidence>
<dbReference type="SUPFAM" id="SSF52047">
    <property type="entry name" value="RNI-like"/>
    <property type="match status" value="1"/>
</dbReference>
<dbReference type="InterPro" id="IPR032675">
    <property type="entry name" value="LRR_dom_sf"/>
</dbReference>
<evidence type="ECO:0000313" key="3">
    <source>
        <dbReference type="Proteomes" id="UP000674318"/>
    </source>
</evidence>
<dbReference type="Proteomes" id="UP000674318">
    <property type="component" value="Unassembled WGS sequence"/>
</dbReference>
<sequence>MGHQARSEFSLPRYSVGNAIQFVFENGVRRHVREESASPLPGLSMVMQLQEKQVTRDRARRSGTTDDPLSLEDLACICTPEQLCAHSQIACALARNAVAQSLQHRSEVRARRYGEAVMRLAEASSSLPDSEKKVSALIAVSPYLIQTPSGVPYTLSPSVPGPLHFSLKTSRSQEARASFFMSCKESEMAEEEEGLETHVLKHPTLNVDEASAWLQRRYKRCCNVMDVRPSATVRHRLSQCVQNSLSSTTGSSSAQSRSSPMLHHPHTPSAPLNASAGRVWMSFPRTLVLLREMNTTPYEVNADFSGCAEIGQSRHHFIVLLGVLEVCRSTVVSLNLSKTRLDDDEVRVLCLFCRTYLRRLQVMDLSGNTMITDKVAVSLKKFAALLPLLCRLTVRETSLSRTTVRTLKRIISRKARQVHSASPPTPCLPK</sequence>
<protein>
    <submittedName>
        <fullName evidence="2">Uncharacterized protein</fullName>
    </submittedName>
</protein>
<feature type="region of interest" description="Disordered" evidence="1">
    <location>
        <begin position="244"/>
        <end position="270"/>
    </location>
</feature>
<accession>A0A836L4C3</accession>
<name>A0A836L4C3_9TRYP</name>
<dbReference type="OrthoDB" id="272549at2759"/>
<organism evidence="2 3">
    <name type="scientific">Porcisia hertigi</name>
    <dbReference type="NCBI Taxonomy" id="2761500"/>
    <lineage>
        <taxon>Eukaryota</taxon>
        <taxon>Discoba</taxon>
        <taxon>Euglenozoa</taxon>
        <taxon>Kinetoplastea</taxon>
        <taxon>Metakinetoplastina</taxon>
        <taxon>Trypanosomatida</taxon>
        <taxon>Trypanosomatidae</taxon>
        <taxon>Leishmaniinae</taxon>
        <taxon>Porcisia</taxon>
    </lineage>
</organism>